<dbReference type="AlphaFoldDB" id="A0A397QA71"/>
<reference evidence="2 3" key="1">
    <citation type="submission" date="2018-08" db="EMBL/GenBank/DDBJ databases">
        <title>Genomic Encyclopedia of Archaeal and Bacterial Type Strains, Phase II (KMG-II): from individual species to whole genera.</title>
        <authorList>
            <person name="Goeker M."/>
        </authorList>
    </citation>
    <scope>NUCLEOTIDE SEQUENCE [LARGE SCALE GENOMIC DNA]</scope>
    <source>
        <strain evidence="2 3">DSM 5002</strain>
    </source>
</reference>
<dbReference type="InterPro" id="IPR010593">
    <property type="entry name" value="DUF1159"/>
</dbReference>
<sequence length="185" mass="20391">MAQTTADTATKRRGKRAPSPNFTPDSRVGYSAPKPAGAFTPSLTRPAFEKYGFPAAALLTDWAGIAGPELASYTAPERLKWPRQPEAPEEARGQSAATLVLRVEGPRAIELQHRLPQLIERINSYFGFRAVAQIRLYQAPLDHPRESQLPPPKIAPRPDRRGLVKRIQNPRLRTALSRIAAAIDA</sequence>
<evidence type="ECO:0000313" key="2">
    <source>
        <dbReference type="EMBL" id="RIA56407.1"/>
    </source>
</evidence>
<keyword evidence="3" id="KW-1185">Reference proteome</keyword>
<organism evidence="2 3">
    <name type="scientific">Dichotomicrobium thermohalophilum</name>
    <dbReference type="NCBI Taxonomy" id="933063"/>
    <lineage>
        <taxon>Bacteria</taxon>
        <taxon>Pseudomonadati</taxon>
        <taxon>Pseudomonadota</taxon>
        <taxon>Alphaproteobacteria</taxon>
        <taxon>Hyphomicrobiales</taxon>
        <taxon>Hyphomicrobiaceae</taxon>
        <taxon>Dichotomicrobium</taxon>
    </lineage>
</organism>
<comment type="caution">
    <text evidence="2">The sequence shown here is derived from an EMBL/GenBank/DDBJ whole genome shotgun (WGS) entry which is preliminary data.</text>
</comment>
<dbReference type="Proteomes" id="UP000266273">
    <property type="component" value="Unassembled WGS sequence"/>
</dbReference>
<dbReference type="InterPro" id="IPR007922">
    <property type="entry name" value="DciA-like"/>
</dbReference>
<feature type="region of interest" description="Disordered" evidence="1">
    <location>
        <begin position="1"/>
        <end position="36"/>
    </location>
</feature>
<name>A0A397QA71_9HYPH</name>
<dbReference type="RefSeq" id="WP_170144371.1">
    <property type="nucleotide sequence ID" value="NZ_QXDF01000001.1"/>
</dbReference>
<protein>
    <recommendedName>
        <fullName evidence="4">DUF721 domain-containing protein</fullName>
    </recommendedName>
</protein>
<evidence type="ECO:0008006" key="4">
    <source>
        <dbReference type="Google" id="ProtNLM"/>
    </source>
</evidence>
<evidence type="ECO:0000313" key="3">
    <source>
        <dbReference type="Proteomes" id="UP000266273"/>
    </source>
</evidence>
<proteinExistence type="predicted"/>
<dbReference type="PIRSF" id="PIRSF032064">
    <property type="entry name" value="UCP032064"/>
    <property type="match status" value="1"/>
</dbReference>
<evidence type="ECO:0000256" key="1">
    <source>
        <dbReference type="SAM" id="MobiDB-lite"/>
    </source>
</evidence>
<accession>A0A397QA71</accession>
<dbReference type="Pfam" id="PF05258">
    <property type="entry name" value="DciA"/>
    <property type="match status" value="1"/>
</dbReference>
<gene>
    <name evidence="2" type="ORF">BXY53_1513</name>
</gene>
<dbReference type="EMBL" id="QXDF01000001">
    <property type="protein sequence ID" value="RIA56407.1"/>
    <property type="molecule type" value="Genomic_DNA"/>
</dbReference>